<dbReference type="RefSeq" id="WP_350412735.1">
    <property type="nucleotide sequence ID" value="NZ_JBEOKT010000010.1"/>
</dbReference>
<accession>A0ABV1RV49</accession>
<organism evidence="2 3">
    <name type="scientific">Pontibacter populi</name>
    <dbReference type="NCBI Taxonomy" id="890055"/>
    <lineage>
        <taxon>Bacteria</taxon>
        <taxon>Pseudomonadati</taxon>
        <taxon>Bacteroidota</taxon>
        <taxon>Cytophagia</taxon>
        <taxon>Cytophagales</taxon>
        <taxon>Hymenobacteraceae</taxon>
        <taxon>Pontibacter</taxon>
    </lineage>
</organism>
<sequence>MKDTANNKSFTLWPYAIVVCMILFMAYIAMFVYKAMKQDVGLVSKDYYEQEIKYQDQIERVKRTQALGDVMVNYSAEDKTVLLQMPATYREKNLTGTITLFRPSNDKLDKQLPLELGRDQSQLLDTKDLESGIWKVRVSFSDGEETFYSEKTIQIQE</sequence>
<keyword evidence="1" id="KW-0472">Membrane</keyword>
<keyword evidence="3" id="KW-1185">Reference proteome</keyword>
<feature type="transmembrane region" description="Helical" evidence="1">
    <location>
        <begin position="12"/>
        <end position="33"/>
    </location>
</feature>
<gene>
    <name evidence="2" type="ORF">ABS362_12075</name>
</gene>
<evidence type="ECO:0000313" key="3">
    <source>
        <dbReference type="Proteomes" id="UP001476807"/>
    </source>
</evidence>
<dbReference type="EMBL" id="JBEOKT010000010">
    <property type="protein sequence ID" value="MER2998285.1"/>
    <property type="molecule type" value="Genomic_DNA"/>
</dbReference>
<protein>
    <submittedName>
        <fullName evidence="2">FixH family protein</fullName>
    </submittedName>
</protein>
<evidence type="ECO:0000256" key="1">
    <source>
        <dbReference type="SAM" id="Phobius"/>
    </source>
</evidence>
<keyword evidence="1" id="KW-0812">Transmembrane</keyword>
<dbReference type="Pfam" id="PF05751">
    <property type="entry name" value="FixH"/>
    <property type="match status" value="1"/>
</dbReference>
<name>A0ABV1RV49_9BACT</name>
<keyword evidence="1" id="KW-1133">Transmembrane helix</keyword>
<dbReference type="Proteomes" id="UP001476807">
    <property type="component" value="Unassembled WGS sequence"/>
</dbReference>
<comment type="caution">
    <text evidence="2">The sequence shown here is derived from an EMBL/GenBank/DDBJ whole genome shotgun (WGS) entry which is preliminary data.</text>
</comment>
<proteinExistence type="predicted"/>
<dbReference type="InterPro" id="IPR008620">
    <property type="entry name" value="FixH"/>
</dbReference>
<evidence type="ECO:0000313" key="2">
    <source>
        <dbReference type="EMBL" id="MER2998285.1"/>
    </source>
</evidence>
<reference evidence="2 3" key="1">
    <citation type="submission" date="2024-06" db="EMBL/GenBank/DDBJ databases">
        <title>Pontibacter populi HYL7-15.</title>
        <authorList>
            <person name="Kim M.K."/>
        </authorList>
    </citation>
    <scope>NUCLEOTIDE SEQUENCE [LARGE SCALE GENOMIC DNA]</scope>
    <source>
        <strain evidence="2 3">HYL7-15</strain>
    </source>
</reference>